<evidence type="ECO:0000313" key="2">
    <source>
        <dbReference type="Proteomes" id="UP000476281"/>
    </source>
</evidence>
<proteinExistence type="predicted"/>
<reference evidence="1 2" key="1">
    <citation type="submission" date="2019-09" db="EMBL/GenBank/DDBJ databases">
        <title>Reversal of blaTEM antimicrobial resistance by CRISPR-Cas9 in clinical E. coli and other Enterobacteriaceae strains.</title>
        <authorList>
            <person name="Tagliaferri T."/>
            <person name="Guimaraes N."/>
            <person name="Pereira M."/>
            <person name="Felicori L."/>
            <person name="Horz H.-P."/>
            <person name="Santos S."/>
            <person name="Mendes T."/>
        </authorList>
    </citation>
    <scope>NUCLEOTIDE SEQUENCE [LARGE SCALE GENOMIC DNA]</scope>
    <source>
        <strain evidence="1 2">E2_blaTEM_MG</strain>
    </source>
</reference>
<sequence length="64" mass="7067">LIAPGLDGIRGLTLSNAMHLSTWTEDWVELPLNEKQYLRLLQQRISTSVDKGATSITLDAAGTW</sequence>
<dbReference type="Proteomes" id="UP000476281">
    <property type="component" value="Unassembled WGS sequence"/>
</dbReference>
<organism evidence="1 2">
    <name type="scientific">Enterobacter hormaechei</name>
    <dbReference type="NCBI Taxonomy" id="158836"/>
    <lineage>
        <taxon>Bacteria</taxon>
        <taxon>Pseudomonadati</taxon>
        <taxon>Pseudomonadota</taxon>
        <taxon>Gammaproteobacteria</taxon>
        <taxon>Enterobacterales</taxon>
        <taxon>Enterobacteriaceae</taxon>
        <taxon>Enterobacter</taxon>
        <taxon>Enterobacter cloacae complex</taxon>
    </lineage>
</organism>
<comment type="caution">
    <text evidence="1">The sequence shown here is derived from an EMBL/GenBank/DDBJ whole genome shotgun (WGS) entry which is preliminary data.</text>
</comment>
<evidence type="ECO:0000313" key="1">
    <source>
        <dbReference type="EMBL" id="KAB2528824.1"/>
    </source>
</evidence>
<dbReference type="AlphaFoldDB" id="A0A6L3Y1S1"/>
<name>A0A6L3Y1S1_9ENTR</name>
<dbReference type="EMBL" id="WBSZ01000054">
    <property type="protein sequence ID" value="KAB2528824.1"/>
    <property type="molecule type" value="Genomic_DNA"/>
</dbReference>
<feature type="non-terminal residue" evidence="1">
    <location>
        <position position="1"/>
    </location>
</feature>
<protein>
    <submittedName>
        <fullName evidence="1">Gfo/Idh/MocA family oxidoreductase</fullName>
    </submittedName>
</protein>
<accession>A0A6L3Y1S1</accession>
<gene>
    <name evidence="1" type="ORF">F9C29_03840</name>
</gene>